<evidence type="ECO:0000313" key="1">
    <source>
        <dbReference type="EMBL" id="QOX62822.1"/>
    </source>
</evidence>
<keyword evidence="2" id="KW-1185">Reference proteome</keyword>
<name>A0ACD1A8Q5_9FIRM</name>
<accession>A0ACD1A8Q5</accession>
<sequence>MNKIAIGCDEAAFDLKQIIIEHMTHLGYETEDYGVYNKDASLYPDTAVKVAAAIAAGKHDRGILLCGTGIGMAITANKVPGIRAAVCHDSFSAERARKSNNAQIMTMGARVIGSELAKQLVEIWMNSEFQGGGSASKVDRIMEYERDFISGGTIACKE</sequence>
<dbReference type="EC" id="5.3.1.6" evidence="1"/>
<protein>
    <submittedName>
        <fullName evidence="1">Ribose 5-phosphate isomerase B</fullName>
        <ecNumber evidence="1">5.3.1.6</ecNumber>
    </submittedName>
</protein>
<keyword evidence="1" id="KW-0413">Isomerase</keyword>
<organism evidence="1 2">
    <name type="scientific">Anoxybacterium hadale</name>
    <dbReference type="NCBI Taxonomy" id="3408580"/>
    <lineage>
        <taxon>Bacteria</taxon>
        <taxon>Bacillati</taxon>
        <taxon>Bacillota</taxon>
        <taxon>Clostridia</taxon>
        <taxon>Peptostreptococcales</taxon>
        <taxon>Anaerovoracaceae</taxon>
        <taxon>Anoxybacterium</taxon>
    </lineage>
</organism>
<dbReference type="EMBL" id="CP042469">
    <property type="protein sequence ID" value="QOX62822.1"/>
    <property type="molecule type" value="Genomic_DNA"/>
</dbReference>
<dbReference type="Proteomes" id="UP000594014">
    <property type="component" value="Chromosome"/>
</dbReference>
<proteinExistence type="predicted"/>
<gene>
    <name evidence="1" type="primary">rpiB</name>
    <name evidence="1" type="ORF">FRZ06_05410</name>
</gene>
<reference evidence="1" key="1">
    <citation type="submission" date="2019-08" db="EMBL/GenBank/DDBJ databases">
        <title>Genome sequence of Clostridiales bacterium MT110.</title>
        <authorList>
            <person name="Cao J."/>
        </authorList>
    </citation>
    <scope>NUCLEOTIDE SEQUENCE</scope>
    <source>
        <strain evidence="1">MT110</strain>
    </source>
</reference>
<evidence type="ECO:0000313" key="2">
    <source>
        <dbReference type="Proteomes" id="UP000594014"/>
    </source>
</evidence>